<keyword evidence="3" id="KW-1185">Reference proteome</keyword>
<accession>A0A7J6CYJ7</accession>
<feature type="compositionally biased region" description="Pro residues" evidence="1">
    <location>
        <begin position="124"/>
        <end position="140"/>
    </location>
</feature>
<proteinExistence type="predicted"/>
<name>A0A7J6CYJ7_9TELE</name>
<reference evidence="2 3" key="1">
    <citation type="submission" date="2020-04" db="EMBL/GenBank/DDBJ databases">
        <title>Chromosome-level genome assembly of a cyprinid fish Onychostoma macrolepis by integration of Nanopore Sequencing, Bionano and Hi-C technology.</title>
        <authorList>
            <person name="Wang D."/>
        </authorList>
    </citation>
    <scope>NUCLEOTIDE SEQUENCE [LARGE SCALE GENOMIC DNA]</scope>
    <source>
        <strain evidence="2">SWU-2019</strain>
        <tissue evidence="2">Muscle</tissue>
    </source>
</reference>
<organism evidence="2 3">
    <name type="scientific">Onychostoma macrolepis</name>
    <dbReference type="NCBI Taxonomy" id="369639"/>
    <lineage>
        <taxon>Eukaryota</taxon>
        <taxon>Metazoa</taxon>
        <taxon>Chordata</taxon>
        <taxon>Craniata</taxon>
        <taxon>Vertebrata</taxon>
        <taxon>Euteleostomi</taxon>
        <taxon>Actinopterygii</taxon>
        <taxon>Neopterygii</taxon>
        <taxon>Teleostei</taxon>
        <taxon>Ostariophysi</taxon>
        <taxon>Cypriniformes</taxon>
        <taxon>Cyprinidae</taxon>
        <taxon>Acrossocheilinae</taxon>
        <taxon>Onychostoma</taxon>
    </lineage>
</organism>
<dbReference type="Proteomes" id="UP000579812">
    <property type="component" value="Unassembled WGS sequence"/>
</dbReference>
<evidence type="ECO:0000313" key="2">
    <source>
        <dbReference type="EMBL" id="KAF4111032.1"/>
    </source>
</evidence>
<comment type="caution">
    <text evidence="2">The sequence shown here is derived from an EMBL/GenBank/DDBJ whole genome shotgun (WGS) entry which is preliminary data.</text>
</comment>
<protein>
    <submittedName>
        <fullName evidence="2">Uncharacterized protein</fullName>
    </submittedName>
</protein>
<evidence type="ECO:0000256" key="1">
    <source>
        <dbReference type="SAM" id="MobiDB-lite"/>
    </source>
</evidence>
<dbReference type="EMBL" id="JAAMOB010000007">
    <property type="protein sequence ID" value="KAF4111032.1"/>
    <property type="molecule type" value="Genomic_DNA"/>
</dbReference>
<gene>
    <name evidence="2" type="ORF">G5714_008063</name>
</gene>
<dbReference type="AlphaFoldDB" id="A0A7J6CYJ7"/>
<feature type="region of interest" description="Disordered" evidence="1">
    <location>
        <begin position="82"/>
        <end position="145"/>
    </location>
</feature>
<evidence type="ECO:0000313" key="3">
    <source>
        <dbReference type="Proteomes" id="UP000579812"/>
    </source>
</evidence>
<sequence>MLQPPSVLLVPSVCFSEPIPVPKSIPVSPIPESHSEMAATLVPLGVLVEYEGMSWNPEVTPVPKFNPDFAHVPELCPELTSTPKNGAIKAPECSPELSQEPTQVKELNREPTQVTELNVEPSPLMSPSPPLIPSSPPTSPTPLLSHLRPSKDSPWIVTHLKFTRLLFVCTPSSPISSSQFLVFVISSVSPSPSVMQSSYKKGKGSVYLFESCKSVCGSSPA</sequence>